<accession>A0ABD0KBM5</accession>
<dbReference type="EMBL" id="JACVVK020000210">
    <property type="protein sequence ID" value="KAK7484442.1"/>
    <property type="molecule type" value="Genomic_DNA"/>
</dbReference>
<evidence type="ECO:0000256" key="1">
    <source>
        <dbReference type="SAM" id="MobiDB-lite"/>
    </source>
</evidence>
<comment type="caution">
    <text evidence="2">The sequence shown here is derived from an EMBL/GenBank/DDBJ whole genome shotgun (WGS) entry which is preliminary data.</text>
</comment>
<organism evidence="2 3">
    <name type="scientific">Batillaria attramentaria</name>
    <dbReference type="NCBI Taxonomy" id="370345"/>
    <lineage>
        <taxon>Eukaryota</taxon>
        <taxon>Metazoa</taxon>
        <taxon>Spiralia</taxon>
        <taxon>Lophotrochozoa</taxon>
        <taxon>Mollusca</taxon>
        <taxon>Gastropoda</taxon>
        <taxon>Caenogastropoda</taxon>
        <taxon>Sorbeoconcha</taxon>
        <taxon>Cerithioidea</taxon>
        <taxon>Batillariidae</taxon>
        <taxon>Batillaria</taxon>
    </lineage>
</organism>
<sequence>MSSKASRQVKSMTLESQIEQSNDLRTVSRNEPPSQCSRNAMRCHRVFVSRVMTSDSQGIMVSIETNTAIGMIREREREKKMGVGVTATGQNHLSLMREAGVVIDTDQLNDITDTTGTDTEFRQQFVKYHAGRAQ</sequence>
<keyword evidence="3" id="KW-1185">Reference proteome</keyword>
<feature type="region of interest" description="Disordered" evidence="1">
    <location>
        <begin position="1"/>
        <end position="37"/>
    </location>
</feature>
<dbReference type="AlphaFoldDB" id="A0ABD0KBM5"/>
<evidence type="ECO:0000313" key="2">
    <source>
        <dbReference type="EMBL" id="KAK7484442.1"/>
    </source>
</evidence>
<evidence type="ECO:0000313" key="3">
    <source>
        <dbReference type="Proteomes" id="UP001519460"/>
    </source>
</evidence>
<gene>
    <name evidence="2" type="ORF">BaRGS_00024327</name>
</gene>
<proteinExistence type="predicted"/>
<protein>
    <submittedName>
        <fullName evidence="2">Uncharacterized protein</fullName>
    </submittedName>
</protein>
<reference evidence="2 3" key="1">
    <citation type="journal article" date="2023" name="Sci. Data">
        <title>Genome assembly of the Korean intertidal mud-creeper Batillaria attramentaria.</title>
        <authorList>
            <person name="Patra A.K."/>
            <person name="Ho P.T."/>
            <person name="Jun S."/>
            <person name="Lee S.J."/>
            <person name="Kim Y."/>
            <person name="Won Y.J."/>
        </authorList>
    </citation>
    <scope>NUCLEOTIDE SEQUENCE [LARGE SCALE GENOMIC DNA]</scope>
    <source>
        <strain evidence="2">Wonlab-2016</strain>
    </source>
</reference>
<name>A0ABD0KBM5_9CAEN</name>
<dbReference type="Proteomes" id="UP001519460">
    <property type="component" value="Unassembled WGS sequence"/>
</dbReference>